<gene>
    <name evidence="2" type="ORF">KP509_39G022700</name>
</gene>
<comment type="caution">
    <text evidence="2">The sequence shown here is derived from an EMBL/GenBank/DDBJ whole genome shotgun (WGS) entry which is preliminary data.</text>
</comment>
<dbReference type="AlphaFoldDB" id="A0A8T2PZ68"/>
<evidence type="ECO:0000259" key="1">
    <source>
        <dbReference type="Pfam" id="PF03171"/>
    </source>
</evidence>
<name>A0A8T2PZ68_CERRI</name>
<sequence>MASGVAAPPPLNAMPSLLHPNEEVTASPITQTASVSNSVYPSTLWECLPRIKISEIIPEDGAPSVEYLKSIDALWDCLTTHGAAVLETCPEDAALLRCALESAKIHFRTNHNRSISPPGLSQTMSQFMGYIGSSSKEMYYYRAGRNVSGEGDHPPCMSDVYRYLGRASRAALAAICRHLHLRSDAFWSLLDDCPLPRNEISSSVLLATHFRDSIPDGGSAQTVKYHEEFEMGFITLIASDSPGFQVLNSNGSWYVADIGLRAGDLLLVTGKALEHVTTGLCKAHAHRVIPFSSSSVPGFSKRVSLTFCLMPRDTAILDGSAMAEAGHVSSAGFKPIYASKFLKNLSNQDSAEGLNSQKQDKRPYMTSDSALRSLLSDPMT</sequence>
<dbReference type="OMA" id="HEQPQSG"/>
<dbReference type="InterPro" id="IPR044861">
    <property type="entry name" value="IPNS-like_FE2OG_OXY"/>
</dbReference>
<evidence type="ECO:0000313" key="3">
    <source>
        <dbReference type="Proteomes" id="UP000825935"/>
    </source>
</evidence>
<accession>A0A8T2PZ68</accession>
<dbReference type="Gene3D" id="2.60.120.330">
    <property type="entry name" value="B-lactam Antibiotic, Isopenicillin N Synthase, Chain"/>
    <property type="match status" value="1"/>
</dbReference>
<dbReference type="Pfam" id="PF03171">
    <property type="entry name" value="2OG-FeII_Oxy"/>
    <property type="match status" value="1"/>
</dbReference>
<dbReference type="PANTHER" id="PTHR33644:SF3">
    <property type="entry name" value="RING_U-BOX SUPERFAMILY PROTEIN"/>
    <property type="match status" value="1"/>
</dbReference>
<reference evidence="2" key="1">
    <citation type="submission" date="2021-08" db="EMBL/GenBank/DDBJ databases">
        <title>WGS assembly of Ceratopteris richardii.</title>
        <authorList>
            <person name="Marchant D.B."/>
            <person name="Chen G."/>
            <person name="Jenkins J."/>
            <person name="Shu S."/>
            <person name="Leebens-Mack J."/>
            <person name="Grimwood J."/>
            <person name="Schmutz J."/>
            <person name="Soltis P."/>
            <person name="Soltis D."/>
            <person name="Chen Z.-H."/>
        </authorList>
    </citation>
    <scope>NUCLEOTIDE SEQUENCE</scope>
    <source>
        <strain evidence="2">Whitten #5841</strain>
        <tissue evidence="2">Leaf</tissue>
    </source>
</reference>
<dbReference type="OrthoDB" id="511285at2759"/>
<evidence type="ECO:0000313" key="2">
    <source>
        <dbReference type="EMBL" id="KAH7276804.1"/>
    </source>
</evidence>
<proteinExistence type="predicted"/>
<feature type="domain" description="Isopenicillin N synthase-like Fe(2+) 2OG dioxygenase" evidence="1">
    <location>
        <begin position="216"/>
        <end position="310"/>
    </location>
</feature>
<dbReference type="InterPro" id="IPR027443">
    <property type="entry name" value="IPNS-like_sf"/>
</dbReference>
<dbReference type="PANTHER" id="PTHR33644">
    <property type="entry name" value="U-BOX DOMAIN-CONTAINING PROTEIN 62-RELATED"/>
    <property type="match status" value="1"/>
</dbReference>
<dbReference type="SUPFAM" id="SSF51197">
    <property type="entry name" value="Clavaminate synthase-like"/>
    <property type="match status" value="1"/>
</dbReference>
<dbReference type="Proteomes" id="UP000825935">
    <property type="component" value="Chromosome 39"/>
</dbReference>
<protein>
    <recommendedName>
        <fullName evidence="1">Isopenicillin N synthase-like Fe(2+) 2OG dioxygenase domain-containing protein</fullName>
    </recommendedName>
</protein>
<organism evidence="2 3">
    <name type="scientific">Ceratopteris richardii</name>
    <name type="common">Triangle waterfern</name>
    <dbReference type="NCBI Taxonomy" id="49495"/>
    <lineage>
        <taxon>Eukaryota</taxon>
        <taxon>Viridiplantae</taxon>
        <taxon>Streptophyta</taxon>
        <taxon>Embryophyta</taxon>
        <taxon>Tracheophyta</taxon>
        <taxon>Polypodiopsida</taxon>
        <taxon>Polypodiidae</taxon>
        <taxon>Polypodiales</taxon>
        <taxon>Pteridineae</taxon>
        <taxon>Pteridaceae</taxon>
        <taxon>Parkerioideae</taxon>
        <taxon>Ceratopteris</taxon>
    </lineage>
</organism>
<keyword evidence="3" id="KW-1185">Reference proteome</keyword>
<dbReference type="EMBL" id="CM035444">
    <property type="protein sequence ID" value="KAH7276804.1"/>
    <property type="molecule type" value="Genomic_DNA"/>
</dbReference>